<evidence type="ECO:0000256" key="1">
    <source>
        <dbReference type="ARBA" id="ARBA00022527"/>
    </source>
</evidence>
<dbReference type="EMBL" id="CCYD01001204">
    <property type="protein sequence ID" value="CEG44362.1"/>
    <property type="molecule type" value="Genomic_DNA"/>
</dbReference>
<keyword evidence="5" id="KW-0067">ATP-binding</keyword>
<keyword evidence="1" id="KW-0723">Serine/threonine-protein kinase</keyword>
<keyword evidence="4 7" id="KW-0418">Kinase</keyword>
<accession>A0A0P1AV66</accession>
<evidence type="ECO:0000256" key="5">
    <source>
        <dbReference type="ARBA" id="ARBA00022840"/>
    </source>
</evidence>
<dbReference type="Pfam" id="PF00069">
    <property type="entry name" value="Pkinase"/>
    <property type="match status" value="1"/>
</dbReference>
<dbReference type="GO" id="GO:0005634">
    <property type="term" value="C:nucleus"/>
    <property type="evidence" value="ECO:0007669"/>
    <property type="project" value="TreeGrafter"/>
</dbReference>
<dbReference type="SUPFAM" id="SSF56112">
    <property type="entry name" value="Protein kinase-like (PK-like)"/>
    <property type="match status" value="1"/>
</dbReference>
<proteinExistence type="predicted"/>
<evidence type="ECO:0000256" key="4">
    <source>
        <dbReference type="ARBA" id="ARBA00022777"/>
    </source>
</evidence>
<dbReference type="STRING" id="4781.A0A0P1AV66"/>
<name>A0A0P1AV66_PLAHL</name>
<dbReference type="PANTHER" id="PTHR24345">
    <property type="entry name" value="SERINE/THREONINE-PROTEIN KINASE PLK"/>
    <property type="match status" value="1"/>
</dbReference>
<keyword evidence="2" id="KW-0808">Transferase</keyword>
<keyword evidence="3" id="KW-0547">Nucleotide-binding</keyword>
<dbReference type="OMA" id="HARCEAS"/>
<dbReference type="Proteomes" id="UP000054928">
    <property type="component" value="Unassembled WGS sequence"/>
</dbReference>
<dbReference type="InterPro" id="IPR011009">
    <property type="entry name" value="Kinase-like_dom_sf"/>
</dbReference>
<evidence type="ECO:0000256" key="2">
    <source>
        <dbReference type="ARBA" id="ARBA00022679"/>
    </source>
</evidence>
<dbReference type="Gene3D" id="1.10.510.10">
    <property type="entry name" value="Transferase(Phosphotransferase) domain 1"/>
    <property type="match status" value="1"/>
</dbReference>
<organism evidence="7 8">
    <name type="scientific">Plasmopara halstedii</name>
    <name type="common">Downy mildew of sunflower</name>
    <dbReference type="NCBI Taxonomy" id="4781"/>
    <lineage>
        <taxon>Eukaryota</taxon>
        <taxon>Sar</taxon>
        <taxon>Stramenopiles</taxon>
        <taxon>Oomycota</taxon>
        <taxon>Peronosporomycetes</taxon>
        <taxon>Peronosporales</taxon>
        <taxon>Peronosporaceae</taxon>
        <taxon>Plasmopara</taxon>
    </lineage>
</organism>
<evidence type="ECO:0000259" key="6">
    <source>
        <dbReference type="PROSITE" id="PS50011"/>
    </source>
</evidence>
<keyword evidence="8" id="KW-1185">Reference proteome</keyword>
<evidence type="ECO:0000256" key="3">
    <source>
        <dbReference type="ARBA" id="ARBA00022741"/>
    </source>
</evidence>
<dbReference type="AlphaFoldDB" id="A0A0P1AV66"/>
<evidence type="ECO:0000313" key="7">
    <source>
        <dbReference type="EMBL" id="CEG44362.1"/>
    </source>
</evidence>
<dbReference type="OrthoDB" id="541276at2759"/>
<dbReference type="GeneID" id="36395785"/>
<reference evidence="8" key="1">
    <citation type="submission" date="2014-09" db="EMBL/GenBank/DDBJ databases">
        <authorList>
            <person name="Sharma Rahul"/>
            <person name="Thines Marco"/>
        </authorList>
    </citation>
    <scope>NUCLEOTIDE SEQUENCE [LARGE SCALE GENOMIC DNA]</scope>
</reference>
<dbReference type="PANTHER" id="PTHR24345:SF91">
    <property type="entry name" value="SERINE_THREONINE-PROTEIN KINASE PLK4"/>
    <property type="match status" value="1"/>
</dbReference>
<dbReference type="GO" id="GO:0005524">
    <property type="term" value="F:ATP binding"/>
    <property type="evidence" value="ECO:0007669"/>
    <property type="project" value="UniProtKB-KW"/>
</dbReference>
<dbReference type="RefSeq" id="XP_024580731.1">
    <property type="nucleotide sequence ID" value="XM_024730455.1"/>
</dbReference>
<feature type="domain" description="Protein kinase" evidence="6">
    <location>
        <begin position="8"/>
        <end position="289"/>
    </location>
</feature>
<dbReference type="InterPro" id="IPR000719">
    <property type="entry name" value="Prot_kinase_dom"/>
</dbReference>
<evidence type="ECO:0000313" key="8">
    <source>
        <dbReference type="Proteomes" id="UP000054928"/>
    </source>
</evidence>
<dbReference type="PROSITE" id="PS50011">
    <property type="entry name" value="PROTEIN_KINASE_DOM"/>
    <property type="match status" value="1"/>
</dbReference>
<protein>
    <submittedName>
        <fullName evidence="7">Serine threonine protein kinase</fullName>
    </submittedName>
</protein>
<sequence length="303" mass="33426">MQILHERYQVTRDLGVTMYGCIVACEDTINDCKVKPSPALLPPVVVKQVSLERLARTMKEFSLNNHLVDNPFVEKEIGEIIRTAGGHPNLVQYKDSFIERQTLSLVMEYCADGDLYNYLSRQKQRTMACSNALHVLFQISTGLAFLHKHGIAHRDISLENIMLHQGQIKLGDFGLATYAASASGCQVGKKYYMAPEIVAGKTYDPKVADIWSLGIVIFIMLTGSPLVPLASSSVKSFRIVQQVGIKPVLQAWGVASTMSASALQLLSGMLQTDPQKRLTVTQILEHGALESFVECADTSKLHC</sequence>
<dbReference type="GO" id="GO:0004674">
    <property type="term" value="F:protein serine/threonine kinase activity"/>
    <property type="evidence" value="ECO:0007669"/>
    <property type="project" value="UniProtKB-KW"/>
</dbReference>
<dbReference type="FunFam" id="1.10.510.10:FF:000753">
    <property type="entry name" value="CAMK/CAMKL protein kinase"/>
    <property type="match status" value="1"/>
</dbReference>